<evidence type="ECO:0000256" key="1">
    <source>
        <dbReference type="SAM" id="SignalP"/>
    </source>
</evidence>
<dbReference type="Proteomes" id="UP001495910">
    <property type="component" value="Unassembled WGS sequence"/>
</dbReference>
<dbReference type="PANTHER" id="PTHR34309:SF10">
    <property type="entry name" value="SLR1406 PROTEIN"/>
    <property type="match status" value="1"/>
</dbReference>
<dbReference type="EMBL" id="JBANDC010000012">
    <property type="protein sequence ID" value="MEM4989122.1"/>
    <property type="molecule type" value="Genomic_DNA"/>
</dbReference>
<evidence type="ECO:0000313" key="2">
    <source>
        <dbReference type="EMBL" id="MEM4989122.1"/>
    </source>
</evidence>
<gene>
    <name evidence="2" type="ORF">V8G57_17165</name>
</gene>
<organism evidence="2 3">
    <name type="scientific">Collimonas rhizosphaerae</name>
    <dbReference type="NCBI Taxonomy" id="3126357"/>
    <lineage>
        <taxon>Bacteria</taxon>
        <taxon>Pseudomonadati</taxon>
        <taxon>Pseudomonadota</taxon>
        <taxon>Betaproteobacteria</taxon>
        <taxon>Burkholderiales</taxon>
        <taxon>Oxalobacteraceae</taxon>
        <taxon>Collimonas</taxon>
    </lineage>
</organism>
<dbReference type="RefSeq" id="WP_342830399.1">
    <property type="nucleotide sequence ID" value="NZ_JBANDC010000012.1"/>
</dbReference>
<dbReference type="Pfam" id="PF03928">
    <property type="entry name" value="HbpS-like"/>
    <property type="match status" value="1"/>
</dbReference>
<feature type="signal peptide" evidence="1">
    <location>
        <begin position="1"/>
        <end position="26"/>
    </location>
</feature>
<keyword evidence="3" id="KW-1185">Reference proteome</keyword>
<feature type="chain" id="PRO_5045492761" evidence="1">
    <location>
        <begin position="27"/>
        <end position="184"/>
    </location>
</feature>
<comment type="caution">
    <text evidence="2">The sequence shown here is derived from an EMBL/GenBank/DDBJ whole genome shotgun (WGS) entry which is preliminary data.</text>
</comment>
<dbReference type="InterPro" id="IPR038084">
    <property type="entry name" value="PduO/GlcC-like_sf"/>
</dbReference>
<evidence type="ECO:0000313" key="3">
    <source>
        <dbReference type="Proteomes" id="UP001495910"/>
    </source>
</evidence>
<sequence>MNLNRTNMKFFITAATCALFTTALHAQDQLRPLKPLPSPPQTPSQAVVSQKNLSYEHAMQLAQITVAVCAHNNQSVAATVVDRSGAVLAVLRADKAGPTSVAGSERKAYTAASFKTPTSALMERSLKNPNIAHIPGALPLTGGVPIMVGDEVIGAVGVGGAPDGRIDAQCAEYAINKLKPLLEK</sequence>
<dbReference type="InterPro" id="IPR005624">
    <property type="entry name" value="PduO/GlcC-like"/>
</dbReference>
<keyword evidence="1" id="KW-0732">Signal</keyword>
<proteinExistence type="predicted"/>
<dbReference type="SUPFAM" id="SSF143744">
    <property type="entry name" value="GlcG-like"/>
    <property type="match status" value="1"/>
</dbReference>
<protein>
    <submittedName>
        <fullName evidence="2">Heme-binding protein</fullName>
    </submittedName>
</protein>
<reference evidence="2 3" key="1">
    <citation type="submission" date="2024-02" db="EMBL/GenBank/DDBJ databases">
        <title>Draft genome sequence of Collimonas sp. strain H4R21, an effective mineral-weathering bacterial strain isolated from the beech rhizosphere.</title>
        <authorList>
            <person name="Morin E."/>
            <person name="Uroz S."/>
            <person name="Leveau J.H.J."/>
            <person name="Kumar R."/>
            <person name="Rey M.W."/>
            <person name="Pham J."/>
        </authorList>
    </citation>
    <scope>NUCLEOTIDE SEQUENCE [LARGE SCALE GENOMIC DNA]</scope>
    <source>
        <strain evidence="2 3">H4R21</strain>
    </source>
</reference>
<dbReference type="InterPro" id="IPR052517">
    <property type="entry name" value="GlcG_carb_metab_protein"/>
</dbReference>
<name>A0ABU9PYX7_9BURK</name>
<dbReference type="Gene3D" id="3.30.450.150">
    <property type="entry name" value="Haem-degrading domain"/>
    <property type="match status" value="1"/>
</dbReference>
<accession>A0ABU9PYX7</accession>
<dbReference type="PANTHER" id="PTHR34309">
    <property type="entry name" value="SLR1406 PROTEIN"/>
    <property type="match status" value="1"/>
</dbReference>